<feature type="transmembrane region" description="Helical" evidence="1">
    <location>
        <begin position="67"/>
        <end position="93"/>
    </location>
</feature>
<dbReference type="Proteomes" id="UP000307087">
    <property type="component" value="Unassembled WGS sequence"/>
</dbReference>
<comment type="caution">
    <text evidence="2">The sequence shown here is derived from an EMBL/GenBank/DDBJ whole genome shotgun (WGS) entry which is preliminary data.</text>
</comment>
<proteinExistence type="predicted"/>
<accession>A0A4S8MZM0</accession>
<sequence>MSATVDPTSTDLTGNSRVGDTIFSRTALLGALLVIAFLAGVGTFLVVQGLPALGAHEEQTWGKSSVWTLVAPLLFGTVLASLVAMVIVTPLAIGL</sequence>
<dbReference type="AlphaFoldDB" id="A0A4S8MZM0"/>
<keyword evidence="1" id="KW-1133">Transmembrane helix</keyword>
<gene>
    <name evidence="2" type="ORF">E9934_18520</name>
</gene>
<evidence type="ECO:0000313" key="2">
    <source>
        <dbReference type="EMBL" id="THV08928.1"/>
    </source>
</evidence>
<organism evidence="2 3">
    <name type="scientific">Nocardioides caeni</name>
    <dbReference type="NCBI Taxonomy" id="574700"/>
    <lineage>
        <taxon>Bacteria</taxon>
        <taxon>Bacillati</taxon>
        <taxon>Actinomycetota</taxon>
        <taxon>Actinomycetes</taxon>
        <taxon>Propionibacteriales</taxon>
        <taxon>Nocardioidaceae</taxon>
        <taxon>Nocardioides</taxon>
    </lineage>
</organism>
<name>A0A4S8MZM0_9ACTN</name>
<evidence type="ECO:0000313" key="3">
    <source>
        <dbReference type="Proteomes" id="UP000307087"/>
    </source>
</evidence>
<evidence type="ECO:0000256" key="1">
    <source>
        <dbReference type="SAM" id="Phobius"/>
    </source>
</evidence>
<dbReference type="EMBL" id="STGW01000021">
    <property type="protein sequence ID" value="THV08928.1"/>
    <property type="molecule type" value="Genomic_DNA"/>
</dbReference>
<reference evidence="2 3" key="1">
    <citation type="journal article" date="2009" name="Int. J. Syst. Evol. Microbiol.">
        <title>Nocardioides caeni sp. nov., isolated from wastewater.</title>
        <authorList>
            <person name="Yoon J.H."/>
            <person name="Kang S.J."/>
            <person name="Park S."/>
            <person name="Kim W."/>
            <person name="Oh T.K."/>
        </authorList>
    </citation>
    <scope>NUCLEOTIDE SEQUENCE [LARGE SCALE GENOMIC DNA]</scope>
    <source>
        <strain evidence="2 3">DSM 23134</strain>
    </source>
</reference>
<protein>
    <submittedName>
        <fullName evidence="2">Phosphate ABC transporter permease subunit PstC</fullName>
    </submittedName>
</protein>
<keyword evidence="1" id="KW-0472">Membrane</keyword>
<keyword evidence="1" id="KW-0812">Transmembrane</keyword>
<feature type="transmembrane region" description="Helical" evidence="1">
    <location>
        <begin position="27"/>
        <end position="47"/>
    </location>
</feature>
<feature type="non-terminal residue" evidence="2">
    <location>
        <position position="95"/>
    </location>
</feature>
<keyword evidence="3" id="KW-1185">Reference proteome</keyword>